<dbReference type="PANTHER" id="PTHR31527">
    <property type="entry name" value="RE64534P"/>
    <property type="match status" value="1"/>
</dbReference>
<gene>
    <name evidence="2" type="ORF">FB563_0096</name>
</gene>
<keyword evidence="3" id="KW-1185">Reference proteome</keyword>
<dbReference type="OrthoDB" id="9772660at2"/>
<protein>
    <recommendedName>
        <fullName evidence="1">DUF1989 domain-containing protein</fullName>
    </recommendedName>
</protein>
<dbReference type="Pfam" id="PF09347">
    <property type="entry name" value="DUF1989"/>
    <property type="match status" value="1"/>
</dbReference>
<organism evidence="2 3">
    <name type="scientific">Streptomyces puniciscabiei</name>
    <dbReference type="NCBI Taxonomy" id="164348"/>
    <lineage>
        <taxon>Bacteria</taxon>
        <taxon>Bacillati</taxon>
        <taxon>Actinomycetota</taxon>
        <taxon>Actinomycetes</taxon>
        <taxon>Kitasatosporales</taxon>
        <taxon>Streptomycetaceae</taxon>
        <taxon>Streptomyces</taxon>
    </lineage>
</organism>
<dbReference type="Proteomes" id="UP000318103">
    <property type="component" value="Unassembled WGS sequence"/>
</dbReference>
<evidence type="ECO:0000259" key="1">
    <source>
        <dbReference type="Pfam" id="PF09347"/>
    </source>
</evidence>
<dbReference type="InterPro" id="IPR018959">
    <property type="entry name" value="DUF1989"/>
</dbReference>
<evidence type="ECO:0000313" key="2">
    <source>
        <dbReference type="EMBL" id="TQK95224.1"/>
    </source>
</evidence>
<evidence type="ECO:0000313" key="3">
    <source>
        <dbReference type="Proteomes" id="UP000318103"/>
    </source>
</evidence>
<dbReference type="AlphaFoldDB" id="A0A542U817"/>
<comment type="caution">
    <text evidence="2">The sequence shown here is derived from an EMBL/GenBank/DDBJ whole genome shotgun (WGS) entry which is preliminary data.</text>
</comment>
<reference evidence="2 3" key="1">
    <citation type="submission" date="2019-06" db="EMBL/GenBank/DDBJ databases">
        <title>Sequencing the genomes of 1000 actinobacteria strains.</title>
        <authorList>
            <person name="Klenk H.-P."/>
        </authorList>
    </citation>
    <scope>NUCLEOTIDE SEQUENCE [LARGE SCALE GENOMIC DNA]</scope>
    <source>
        <strain evidence="2 3">DSM 41929</strain>
    </source>
</reference>
<accession>A0A542U817</accession>
<proteinExistence type="predicted"/>
<dbReference type="EMBL" id="VFNX01000001">
    <property type="protein sequence ID" value="TQK95224.1"/>
    <property type="molecule type" value="Genomic_DNA"/>
</dbReference>
<name>A0A542U817_9ACTN</name>
<dbReference type="RefSeq" id="WP_055706832.1">
    <property type="nucleotide sequence ID" value="NZ_JBPJFI010000001.1"/>
</dbReference>
<dbReference type="InterPro" id="IPR017791">
    <property type="entry name" value="UAAP2"/>
</dbReference>
<feature type="domain" description="DUF1989" evidence="1">
    <location>
        <begin position="52"/>
        <end position="218"/>
    </location>
</feature>
<sequence>MATTRTETRPVNYPTAAGGTVASSVPVGAVYAEGSPLDWGASLVEGEVVLDETVAPNAPWSAVVRTGHVLTIVDVGGNQSADCLLYNADDPEERYSVPDTLAWQGNAYVRTGTVLRSSEGRPLMTVVANEVDRQDTIGGACGKESNTLRYGHHVMFQHGCRENFLAEAGRRGLGVRDIVSNLNWFMNVPVEADGALGIVDGMSAPGRRVAVRAETDVLVMVSNCPQMNNPCNDFNPTPLRMIVVEPAPADVDAGSAHAARTSKEGA</sequence>
<dbReference type="NCBIfam" id="TIGR03424">
    <property type="entry name" value="urea_degr_1"/>
    <property type="match status" value="1"/>
</dbReference>
<dbReference type="PANTHER" id="PTHR31527:SF0">
    <property type="entry name" value="RE64534P"/>
    <property type="match status" value="1"/>
</dbReference>